<dbReference type="RefSeq" id="XP_007693285.1">
    <property type="nucleotide sequence ID" value="XM_007695095.1"/>
</dbReference>
<keyword evidence="2" id="KW-1185">Reference proteome</keyword>
<dbReference type="EMBL" id="KI964188">
    <property type="protein sequence ID" value="EUC40190.1"/>
    <property type="molecule type" value="Genomic_DNA"/>
</dbReference>
<dbReference type="HOGENOM" id="CLU_1981267_0_0_1"/>
<evidence type="ECO:0000313" key="2">
    <source>
        <dbReference type="Proteomes" id="UP000054032"/>
    </source>
</evidence>
<dbReference type="KEGG" id="bor:COCMIDRAFT_30827"/>
<protein>
    <submittedName>
        <fullName evidence="1">Uncharacterized protein</fullName>
    </submittedName>
</protein>
<dbReference type="OrthoDB" id="5125733at2759"/>
<name>W6YRF5_COCMI</name>
<accession>W6YRF5</accession>
<dbReference type="AlphaFoldDB" id="W6YRF5"/>
<dbReference type="Proteomes" id="UP000054032">
    <property type="component" value="Unassembled WGS sequence"/>
</dbReference>
<reference evidence="1 2" key="1">
    <citation type="journal article" date="2013" name="PLoS Genet.">
        <title>Comparative genome structure, secondary metabolite, and effector coding capacity across Cochliobolus pathogens.</title>
        <authorList>
            <person name="Condon B.J."/>
            <person name="Leng Y."/>
            <person name="Wu D."/>
            <person name="Bushley K.E."/>
            <person name="Ohm R.A."/>
            <person name="Otillar R."/>
            <person name="Martin J."/>
            <person name="Schackwitz W."/>
            <person name="Grimwood J."/>
            <person name="MohdZainudin N."/>
            <person name="Xue C."/>
            <person name="Wang R."/>
            <person name="Manning V.A."/>
            <person name="Dhillon B."/>
            <person name="Tu Z.J."/>
            <person name="Steffenson B.J."/>
            <person name="Salamov A."/>
            <person name="Sun H."/>
            <person name="Lowry S."/>
            <person name="LaButti K."/>
            <person name="Han J."/>
            <person name="Copeland A."/>
            <person name="Lindquist E."/>
            <person name="Barry K."/>
            <person name="Schmutz J."/>
            <person name="Baker S.E."/>
            <person name="Ciuffetti L.M."/>
            <person name="Grigoriev I.V."/>
            <person name="Zhong S."/>
            <person name="Turgeon B.G."/>
        </authorList>
    </citation>
    <scope>NUCLEOTIDE SEQUENCE [LARGE SCALE GENOMIC DNA]</scope>
    <source>
        <strain evidence="1 2">ATCC 44560</strain>
    </source>
</reference>
<evidence type="ECO:0000313" key="1">
    <source>
        <dbReference type="EMBL" id="EUC40190.1"/>
    </source>
</evidence>
<dbReference type="GeneID" id="19121751"/>
<sequence length="126" mass="14398">MPAEPLYWNVGDVLLDRPTEYQGPSWSWVSIQGPVRTGARCTCPVEIHLIEFSLDNPVARFGAVRNAVLSMEGHSMSVEWKTYEQDADEHPVRTGKCRWRKADIEGENFLDVNLSITPDAREYNFE</sequence>
<proteinExistence type="predicted"/>
<organism evidence="1 2">
    <name type="scientific">Bipolaris oryzae ATCC 44560</name>
    <dbReference type="NCBI Taxonomy" id="930090"/>
    <lineage>
        <taxon>Eukaryota</taxon>
        <taxon>Fungi</taxon>
        <taxon>Dikarya</taxon>
        <taxon>Ascomycota</taxon>
        <taxon>Pezizomycotina</taxon>
        <taxon>Dothideomycetes</taxon>
        <taxon>Pleosporomycetidae</taxon>
        <taxon>Pleosporales</taxon>
        <taxon>Pleosporineae</taxon>
        <taxon>Pleosporaceae</taxon>
        <taxon>Bipolaris</taxon>
    </lineage>
</organism>
<gene>
    <name evidence="1" type="ORF">COCMIDRAFT_30827</name>
</gene>